<dbReference type="AlphaFoldDB" id="A0A6J8DGD6"/>
<organism evidence="1 2">
    <name type="scientific">Mytilus coruscus</name>
    <name type="common">Sea mussel</name>
    <dbReference type="NCBI Taxonomy" id="42192"/>
    <lineage>
        <taxon>Eukaryota</taxon>
        <taxon>Metazoa</taxon>
        <taxon>Spiralia</taxon>
        <taxon>Lophotrochozoa</taxon>
        <taxon>Mollusca</taxon>
        <taxon>Bivalvia</taxon>
        <taxon>Autobranchia</taxon>
        <taxon>Pteriomorphia</taxon>
        <taxon>Mytilida</taxon>
        <taxon>Mytiloidea</taxon>
        <taxon>Mytilidae</taxon>
        <taxon>Mytilinae</taxon>
        <taxon>Mytilus</taxon>
    </lineage>
</organism>
<gene>
    <name evidence="1" type="ORF">MCOR_41152</name>
</gene>
<reference evidence="1 2" key="1">
    <citation type="submission" date="2020-06" db="EMBL/GenBank/DDBJ databases">
        <authorList>
            <person name="Li R."/>
            <person name="Bekaert M."/>
        </authorList>
    </citation>
    <scope>NUCLEOTIDE SEQUENCE [LARGE SCALE GENOMIC DNA]</scope>
    <source>
        <strain evidence="2">wild</strain>
    </source>
</reference>
<dbReference type="Proteomes" id="UP000507470">
    <property type="component" value="Unassembled WGS sequence"/>
</dbReference>
<name>A0A6J8DGD6_MYTCO</name>
<dbReference type="EMBL" id="CACVKT020007423">
    <property type="protein sequence ID" value="CAC5407703.1"/>
    <property type="molecule type" value="Genomic_DNA"/>
</dbReference>
<sequence length="156" mass="18092">MGQQINNQMENYQKDTKESFERVEGLLINVSNKTHSEVTQRDNLMMTVPQQNSYHNNQSSPQNIPINTNSSIRIQTDTIVQNRNNSHSKASNSSFIPIPIPIDRIRRDTSTATKPNQNHENIGYTKPNQYDGRTDWTDYQVHFETVTKLNQWSENI</sequence>
<dbReference type="OrthoDB" id="8047091at2759"/>
<accession>A0A6J8DGD6</accession>
<proteinExistence type="predicted"/>
<evidence type="ECO:0000313" key="2">
    <source>
        <dbReference type="Proteomes" id="UP000507470"/>
    </source>
</evidence>
<protein>
    <submittedName>
        <fullName evidence="1">Uncharacterized protein</fullName>
    </submittedName>
</protein>
<keyword evidence="2" id="KW-1185">Reference proteome</keyword>
<evidence type="ECO:0000313" key="1">
    <source>
        <dbReference type="EMBL" id="CAC5407703.1"/>
    </source>
</evidence>